<proteinExistence type="predicted"/>
<accession>A0A371D4V1</accession>
<sequence length="518" mass="57482">MLAMHQVLFTQELLEAIFGQLATGMIHPDDTPEDVKWRAEVRCTLARAARVCHTFCEPALDVLWCALDSIVPLLRLIPGLEQQEAGWFLTLPIADEPWTRLEVHARRVRGLCHYRTTTFFPATWSTLLSRCQGNLLPRLRVLDINELPLSDFPFLLLTLTSSLSELYLSFENDPGSALPQVAQMLLLTIVHAAPDLTILYLDEHFPVPSESVPSLGRLSRLKELKLCDPEITVNAHGLRAISQLPSLRVLSIEDLRLFGAQVALGEGLQSLETLYLHGNPNDLRIFVQESRLSVLKHLDVMVHCEDGVFPAESFGAVVSSLPQTVHKVRMGFCDGESTNPPACSLTDILQLLQPLKELSQITFDNGMRRVTASDADTKVLIDQWPRLHRFALDEDKPNPRQHSPPHPTFATLQDIALRCPELESFSTTYLDATHLPATADLPSTRHPLNSLAFDYLLGDTSPESIAQVVDLLFPSLEVSQKATVTASESPSRPGTRPWSLVLDALKTLRDNGTGSSAT</sequence>
<dbReference type="EMBL" id="KZ857418">
    <property type="protein sequence ID" value="RDX47570.1"/>
    <property type="molecule type" value="Genomic_DNA"/>
</dbReference>
<reference evidence="1 2" key="1">
    <citation type="journal article" date="2018" name="Biotechnol. Biofuels">
        <title>Integrative visual omics of the white-rot fungus Polyporus brumalis exposes the biotechnological potential of its oxidative enzymes for delignifying raw plant biomass.</title>
        <authorList>
            <person name="Miyauchi S."/>
            <person name="Rancon A."/>
            <person name="Drula E."/>
            <person name="Hage H."/>
            <person name="Chaduli D."/>
            <person name="Favel A."/>
            <person name="Grisel S."/>
            <person name="Henrissat B."/>
            <person name="Herpoel-Gimbert I."/>
            <person name="Ruiz-Duenas F.J."/>
            <person name="Chevret D."/>
            <person name="Hainaut M."/>
            <person name="Lin J."/>
            <person name="Wang M."/>
            <person name="Pangilinan J."/>
            <person name="Lipzen A."/>
            <person name="Lesage-Meessen L."/>
            <person name="Navarro D."/>
            <person name="Riley R."/>
            <person name="Grigoriev I.V."/>
            <person name="Zhou S."/>
            <person name="Raouche S."/>
            <person name="Rosso M.N."/>
        </authorList>
    </citation>
    <scope>NUCLEOTIDE SEQUENCE [LARGE SCALE GENOMIC DNA]</scope>
    <source>
        <strain evidence="1 2">BRFM 1820</strain>
    </source>
</reference>
<evidence type="ECO:0000313" key="2">
    <source>
        <dbReference type="Proteomes" id="UP000256964"/>
    </source>
</evidence>
<name>A0A371D4V1_9APHY</name>
<dbReference type="STRING" id="139420.A0A371D4V1"/>
<keyword evidence="2" id="KW-1185">Reference proteome</keyword>
<evidence type="ECO:0000313" key="1">
    <source>
        <dbReference type="EMBL" id="RDX47570.1"/>
    </source>
</evidence>
<gene>
    <name evidence="1" type="ORF">OH76DRAFT_1405918</name>
</gene>
<dbReference type="SUPFAM" id="SSF52047">
    <property type="entry name" value="RNI-like"/>
    <property type="match status" value="1"/>
</dbReference>
<dbReference type="OrthoDB" id="3222238at2759"/>
<organism evidence="1 2">
    <name type="scientific">Lentinus brumalis</name>
    <dbReference type="NCBI Taxonomy" id="2498619"/>
    <lineage>
        <taxon>Eukaryota</taxon>
        <taxon>Fungi</taxon>
        <taxon>Dikarya</taxon>
        <taxon>Basidiomycota</taxon>
        <taxon>Agaricomycotina</taxon>
        <taxon>Agaricomycetes</taxon>
        <taxon>Polyporales</taxon>
        <taxon>Polyporaceae</taxon>
        <taxon>Lentinus</taxon>
    </lineage>
</organism>
<dbReference type="Gene3D" id="3.80.10.10">
    <property type="entry name" value="Ribonuclease Inhibitor"/>
    <property type="match status" value="1"/>
</dbReference>
<dbReference type="InterPro" id="IPR032675">
    <property type="entry name" value="LRR_dom_sf"/>
</dbReference>
<dbReference type="AlphaFoldDB" id="A0A371D4V1"/>
<protein>
    <recommendedName>
        <fullName evidence="3">RNI-like protein</fullName>
    </recommendedName>
</protein>
<evidence type="ECO:0008006" key="3">
    <source>
        <dbReference type="Google" id="ProtNLM"/>
    </source>
</evidence>
<dbReference type="Proteomes" id="UP000256964">
    <property type="component" value="Unassembled WGS sequence"/>
</dbReference>